<feature type="region of interest" description="Disordered" evidence="1">
    <location>
        <begin position="53"/>
        <end position="83"/>
    </location>
</feature>
<evidence type="ECO:0000313" key="2">
    <source>
        <dbReference type="EMBL" id="MBB6260416.1"/>
    </source>
</evidence>
<proteinExistence type="predicted"/>
<comment type="caution">
    <text evidence="2">The sequence shown here is derived from an EMBL/GenBank/DDBJ whole genome shotgun (WGS) entry which is preliminary data.</text>
</comment>
<dbReference type="EMBL" id="JACIIU010000003">
    <property type="protein sequence ID" value="MBB6260416.1"/>
    <property type="molecule type" value="Genomic_DNA"/>
</dbReference>
<evidence type="ECO:0000256" key="1">
    <source>
        <dbReference type="SAM" id="MobiDB-lite"/>
    </source>
</evidence>
<reference evidence="2 3" key="1">
    <citation type="submission" date="2020-08" db="EMBL/GenBank/DDBJ databases">
        <title>Genomic Encyclopedia of Type Strains, Phase IV (KMG-IV): sequencing the most valuable type-strain genomes for metagenomic binning, comparative biology and taxonomic classification.</title>
        <authorList>
            <person name="Goeker M."/>
        </authorList>
    </citation>
    <scope>NUCLEOTIDE SEQUENCE [LARGE SCALE GENOMIC DNA]</scope>
    <source>
        <strain evidence="2 3">DSM 22336</strain>
    </source>
</reference>
<evidence type="ECO:0000313" key="3">
    <source>
        <dbReference type="Proteomes" id="UP000555393"/>
    </source>
</evidence>
<name>A0A841LT19_9HYPH</name>
<gene>
    <name evidence="2" type="ORF">FHS77_000950</name>
</gene>
<dbReference type="Proteomes" id="UP000555393">
    <property type="component" value="Unassembled WGS sequence"/>
</dbReference>
<feature type="compositionally biased region" description="Basic and acidic residues" evidence="1">
    <location>
        <begin position="65"/>
        <end position="75"/>
    </location>
</feature>
<protein>
    <submittedName>
        <fullName evidence="2">Uncharacterized protein</fullName>
    </submittedName>
</protein>
<dbReference type="AlphaFoldDB" id="A0A841LT19"/>
<sequence length="83" mass="9218">MFGRKALEALGTSENTAYSIAEDVRQRDEDRLHVQMAEGILAGRHLLFNKPVTPEPLLKPARQGKALDKATKDQIDAGEEMDN</sequence>
<keyword evidence="3" id="KW-1185">Reference proteome</keyword>
<organism evidence="2 3">
    <name type="scientific">Paenochrobactrum gallinarii</name>
    <dbReference type="NCBI Taxonomy" id="643673"/>
    <lineage>
        <taxon>Bacteria</taxon>
        <taxon>Pseudomonadati</taxon>
        <taxon>Pseudomonadota</taxon>
        <taxon>Alphaproteobacteria</taxon>
        <taxon>Hyphomicrobiales</taxon>
        <taxon>Brucellaceae</taxon>
        <taxon>Paenochrobactrum</taxon>
    </lineage>
</organism>
<accession>A0A841LT19</accession>